<organism evidence="6">
    <name type="scientific">marine metagenome</name>
    <dbReference type="NCBI Taxonomy" id="408172"/>
    <lineage>
        <taxon>unclassified sequences</taxon>
        <taxon>metagenomes</taxon>
        <taxon>ecological metagenomes</taxon>
    </lineage>
</organism>
<name>A0A382EDD5_9ZZZZ</name>
<dbReference type="SUPFAM" id="SSF51445">
    <property type="entry name" value="(Trans)glycosidases"/>
    <property type="match status" value="1"/>
</dbReference>
<accession>A0A382EDD5</accession>
<dbReference type="Pfam" id="PF26410">
    <property type="entry name" value="GH5_mannosidase"/>
    <property type="match status" value="1"/>
</dbReference>
<dbReference type="GO" id="GO:0016985">
    <property type="term" value="F:mannan endo-1,4-beta-mannosidase activity"/>
    <property type="evidence" value="ECO:0007669"/>
    <property type="project" value="TreeGrafter"/>
</dbReference>
<dbReference type="EMBL" id="UINC01043612">
    <property type="protein sequence ID" value="SVB47887.1"/>
    <property type="molecule type" value="Genomic_DNA"/>
</dbReference>
<proteinExistence type="predicted"/>
<dbReference type="EC" id="3.2.1.78" evidence="2"/>
<gene>
    <name evidence="6" type="ORF">METZ01_LOCUS200741</name>
</gene>
<dbReference type="PANTHER" id="PTHR31451:SF40">
    <property type="entry name" value="GLYCOSIDE HYDROLASE FAMILY 5 DOMAIN-CONTAINING PROTEIN"/>
    <property type="match status" value="1"/>
</dbReference>
<keyword evidence="4" id="KW-0326">Glycosidase</keyword>
<dbReference type="InterPro" id="IPR001547">
    <property type="entry name" value="Glyco_hydro_5"/>
</dbReference>
<evidence type="ECO:0000256" key="4">
    <source>
        <dbReference type="ARBA" id="ARBA00023295"/>
    </source>
</evidence>
<reference evidence="6" key="1">
    <citation type="submission" date="2018-05" db="EMBL/GenBank/DDBJ databases">
        <authorList>
            <person name="Lanie J.A."/>
            <person name="Ng W.-L."/>
            <person name="Kazmierczak K.M."/>
            <person name="Andrzejewski T.M."/>
            <person name="Davidsen T.M."/>
            <person name="Wayne K.J."/>
            <person name="Tettelin H."/>
            <person name="Glass J.I."/>
            <person name="Rusch D."/>
            <person name="Podicherti R."/>
            <person name="Tsui H.-C.T."/>
            <person name="Winkler M.E."/>
        </authorList>
    </citation>
    <scope>NUCLEOTIDE SEQUENCE</scope>
</reference>
<dbReference type="InterPro" id="IPR045053">
    <property type="entry name" value="MAN-like"/>
</dbReference>
<evidence type="ECO:0000256" key="2">
    <source>
        <dbReference type="ARBA" id="ARBA00012706"/>
    </source>
</evidence>
<sequence>MKKILLLIILLLIGGFLVIKKDYELNRNFVSVNGKRFFLNGKPYYFLGTNLWYGMNLGSKGESGDRQRLVNELDFLSNIGIKNLRVMAGSEGPDSEKWRIIPSLQSAPGEYNTDLLDGLDFLLYEMGKRNMKAIMCMNNFWHWSGGMAQYVSWENETTIPYPPIEGEGDWQKFQEYASSFYSNKGAKDHYYNHIRFIVLRKNTYTGKLYRDDPTIMSWQLGNEPRGINNREDFLDWIESSAHLIKEIDPNHLVTIGSEGSTAHPSSGNNFIKDHESKYIDYTTIHIWIQNWGWFDPSNEKSLSTSIDKVQTYINEHEELAIKLNKPVVLEEFGISRDYNDYSSNSPITLRDKYFNEVFDIIFLKAKKGSPLAGSNFWAWGGFGRPSKPKSIWKKNDDFIGDPPHEFQGWYSIYNSDLSTIRIIKCFALKFNDI</sequence>
<protein>
    <recommendedName>
        <fullName evidence="2">mannan endo-1,4-beta-mannosidase</fullName>
        <ecNumber evidence="2">3.2.1.78</ecNumber>
    </recommendedName>
</protein>
<evidence type="ECO:0000256" key="1">
    <source>
        <dbReference type="ARBA" id="ARBA00001678"/>
    </source>
</evidence>
<evidence type="ECO:0000313" key="6">
    <source>
        <dbReference type="EMBL" id="SVB47887.1"/>
    </source>
</evidence>
<dbReference type="PANTHER" id="PTHR31451">
    <property type="match status" value="1"/>
</dbReference>
<dbReference type="InterPro" id="IPR017853">
    <property type="entry name" value="GH"/>
</dbReference>
<evidence type="ECO:0000256" key="3">
    <source>
        <dbReference type="ARBA" id="ARBA00022801"/>
    </source>
</evidence>
<keyword evidence="3" id="KW-0378">Hydrolase</keyword>
<dbReference type="Gene3D" id="3.20.20.80">
    <property type="entry name" value="Glycosidases"/>
    <property type="match status" value="1"/>
</dbReference>
<dbReference type="AlphaFoldDB" id="A0A382EDD5"/>
<comment type="catalytic activity">
    <reaction evidence="1">
        <text>Random hydrolysis of (1-&gt;4)-beta-D-mannosidic linkages in mannans, galactomannans and glucomannans.</text>
        <dbReference type="EC" id="3.2.1.78"/>
    </reaction>
</comment>
<feature type="domain" description="Glycoside hydrolase family 5" evidence="5">
    <location>
        <begin position="28"/>
        <end position="429"/>
    </location>
</feature>
<evidence type="ECO:0000259" key="5">
    <source>
        <dbReference type="Pfam" id="PF26410"/>
    </source>
</evidence>